<evidence type="ECO:0000313" key="1">
    <source>
        <dbReference type="EMBL" id="MBI6885841.1"/>
    </source>
</evidence>
<protein>
    <submittedName>
        <fullName evidence="1">Uncharacterized protein</fullName>
    </submittedName>
</protein>
<reference evidence="1" key="1">
    <citation type="submission" date="2020-12" db="EMBL/GenBank/DDBJ databases">
        <title>Enhanced detection system for hospital associated transmission using whole genome sequencing surveillance.</title>
        <authorList>
            <person name="Harrison L.H."/>
            <person name="Van Tyne D."/>
            <person name="Marsh J.W."/>
            <person name="Griffith M.P."/>
            <person name="Snyder D.J."/>
            <person name="Cooper V.S."/>
            <person name="Mustapha M."/>
        </authorList>
    </citation>
    <scope>NUCLEOTIDE SEQUENCE</scope>
    <source>
        <strain evidence="1">PSB00042</strain>
    </source>
</reference>
<evidence type="ECO:0000313" key="2">
    <source>
        <dbReference type="Proteomes" id="UP000637061"/>
    </source>
</evidence>
<accession>A0A8I1EHR0</accession>
<comment type="caution">
    <text evidence="1">The sequence shown here is derived from an EMBL/GenBank/DDBJ whole genome shotgun (WGS) entry which is preliminary data.</text>
</comment>
<sequence length="368" mass="41435">MPKTAVEKIVEFNFKLTEICQSGGIDLADKICEYLQVFRNSLNTLEPSRPNEVDRIKSVTKHSLVAKLSTLGPESLDVLGMIQVLESAFRSNGVFNPVQIPWVECSRKDGSFLSAMYFMSTNYSVSTRESADDCFAKISEIGFAGDKEFLAFLRQMEKIERARPGRSSIQAVESIVREMHMNPRFSNESALKMMENGGLQRCLDIGTDPGELLFKMLDNLSTQSSSYTVLPKLHSFCTELNDFLFMSLKISRKQHIEYGQALFDLAIRLSKSKPDYAEPLVEGIQSIDSMDLSASQIINYAKITNKNDPNVSERLTSSFDEQEIKKAIQSLDVSDQARVISRLKLDALYTTRELTKINGRRLEGELGM</sequence>
<dbReference type="EMBL" id="JAEHTE010000023">
    <property type="protein sequence ID" value="MBI6885841.1"/>
    <property type="molecule type" value="Genomic_DNA"/>
</dbReference>
<organism evidence="1 2">
    <name type="scientific">Pseudomonas putida</name>
    <name type="common">Arthrobacter siderocapsulatus</name>
    <dbReference type="NCBI Taxonomy" id="303"/>
    <lineage>
        <taxon>Bacteria</taxon>
        <taxon>Pseudomonadati</taxon>
        <taxon>Pseudomonadota</taxon>
        <taxon>Gammaproteobacteria</taxon>
        <taxon>Pseudomonadales</taxon>
        <taxon>Pseudomonadaceae</taxon>
        <taxon>Pseudomonas</taxon>
    </lineage>
</organism>
<gene>
    <name evidence="1" type="ORF">JEU22_18190</name>
</gene>
<dbReference type="AlphaFoldDB" id="A0A8I1EHR0"/>
<dbReference type="Proteomes" id="UP000637061">
    <property type="component" value="Unassembled WGS sequence"/>
</dbReference>
<dbReference type="RefSeq" id="WP_198747768.1">
    <property type="nucleotide sequence ID" value="NZ_JAEHTE010000023.1"/>
</dbReference>
<name>A0A8I1EHR0_PSEPU</name>
<proteinExistence type="predicted"/>